<evidence type="ECO:0000313" key="4">
    <source>
        <dbReference type="Proteomes" id="UP000238392"/>
    </source>
</evidence>
<dbReference type="GO" id="GO:0016020">
    <property type="term" value="C:membrane"/>
    <property type="evidence" value="ECO:0007669"/>
    <property type="project" value="TreeGrafter"/>
</dbReference>
<dbReference type="SUPFAM" id="SSF53474">
    <property type="entry name" value="alpha/beta-Hydrolases"/>
    <property type="match status" value="1"/>
</dbReference>
<feature type="chain" id="PRO_5015705831" evidence="1">
    <location>
        <begin position="23"/>
        <end position="326"/>
    </location>
</feature>
<gene>
    <name evidence="3" type="ORF">CLV74_11024</name>
</gene>
<dbReference type="EMBL" id="PVTQ01000010">
    <property type="protein sequence ID" value="PRY87250.1"/>
    <property type="molecule type" value="Genomic_DNA"/>
</dbReference>
<dbReference type="PRINTS" id="PR00412">
    <property type="entry name" value="EPOXHYDRLASE"/>
</dbReference>
<dbReference type="Gene3D" id="3.40.50.1820">
    <property type="entry name" value="alpha/beta hydrolase"/>
    <property type="match status" value="1"/>
</dbReference>
<name>A0A2T0WKL0_9RHOB</name>
<accession>A0A2T0WKL0</accession>
<dbReference type="Proteomes" id="UP000238392">
    <property type="component" value="Unassembled WGS sequence"/>
</dbReference>
<evidence type="ECO:0000313" key="3">
    <source>
        <dbReference type="EMBL" id="PRY87250.1"/>
    </source>
</evidence>
<feature type="domain" description="AB hydrolase-1" evidence="2">
    <location>
        <begin position="63"/>
        <end position="311"/>
    </location>
</feature>
<feature type="signal peptide" evidence="1">
    <location>
        <begin position="1"/>
        <end position="22"/>
    </location>
</feature>
<protein>
    <submittedName>
        <fullName evidence="3">Haloalkane dehalogenase</fullName>
    </submittedName>
</protein>
<dbReference type="NCBIfam" id="NF002938">
    <property type="entry name" value="PRK03592.1"/>
    <property type="match status" value="1"/>
</dbReference>
<dbReference type="InterPro" id="IPR029058">
    <property type="entry name" value="AB_hydrolase_fold"/>
</dbReference>
<dbReference type="InterPro" id="IPR000073">
    <property type="entry name" value="AB_hydrolase_1"/>
</dbReference>
<dbReference type="OrthoDB" id="9804723at2"/>
<keyword evidence="1" id="KW-0732">Signal</keyword>
<dbReference type="GO" id="GO:0003824">
    <property type="term" value="F:catalytic activity"/>
    <property type="evidence" value="ECO:0007669"/>
    <property type="project" value="InterPro"/>
</dbReference>
<evidence type="ECO:0000256" key="1">
    <source>
        <dbReference type="SAM" id="SignalP"/>
    </source>
</evidence>
<organism evidence="3 4">
    <name type="scientific">Donghicola tyrosinivorans</name>
    <dbReference type="NCBI Taxonomy" id="1652492"/>
    <lineage>
        <taxon>Bacteria</taxon>
        <taxon>Pseudomonadati</taxon>
        <taxon>Pseudomonadota</taxon>
        <taxon>Alphaproteobacteria</taxon>
        <taxon>Rhodobacterales</taxon>
        <taxon>Roseobacteraceae</taxon>
        <taxon>Donghicola</taxon>
    </lineage>
</organism>
<comment type="caution">
    <text evidence="3">The sequence shown here is derived from an EMBL/GenBank/DDBJ whole genome shotgun (WGS) entry which is preliminary data.</text>
</comment>
<dbReference type="InterPro" id="IPR050266">
    <property type="entry name" value="AB_hydrolase_sf"/>
</dbReference>
<dbReference type="PANTHER" id="PTHR43798:SF33">
    <property type="entry name" value="HYDROLASE, PUTATIVE (AFU_ORTHOLOGUE AFUA_2G14860)-RELATED"/>
    <property type="match status" value="1"/>
</dbReference>
<keyword evidence="4" id="KW-1185">Reference proteome</keyword>
<dbReference type="InterPro" id="IPR000639">
    <property type="entry name" value="Epox_hydrolase-like"/>
</dbReference>
<dbReference type="RefSeq" id="WP_106265913.1">
    <property type="nucleotide sequence ID" value="NZ_PVTQ01000010.1"/>
</dbReference>
<dbReference type="Pfam" id="PF00561">
    <property type="entry name" value="Abhydrolase_1"/>
    <property type="match status" value="1"/>
</dbReference>
<sequence>MKLTSITLAVAGTMALASIPFAVSSEPTKLPLPAVSEEMTLASQSVDVLSSSMSYVETGSGDPVLFVHGNPTSSYLWRNVLPHVADTHRAIAVDLIGMGASGKPDIDYTFADHARFLDAFVAEMDLTNITLVGHDWGAALAWDFARRNPDIVVKLAFMEGVLPPALPQPSYEALGEEMGGMFRALQDEKQGYEMVMEGNFFVEGILPMMVNRTLGEQAMEAYGAPYTTVESRLPTWMWPREVPIGGEPTENVQLMADIQSFMGETDMPVLLTYAEPGVLVPPQAVPFYSNLIHDLETVFIGQGLHFIQEDQPVAIGRAIADWLRRN</sequence>
<dbReference type="PANTHER" id="PTHR43798">
    <property type="entry name" value="MONOACYLGLYCEROL LIPASE"/>
    <property type="match status" value="1"/>
</dbReference>
<evidence type="ECO:0000259" key="2">
    <source>
        <dbReference type="Pfam" id="PF00561"/>
    </source>
</evidence>
<proteinExistence type="predicted"/>
<dbReference type="AlphaFoldDB" id="A0A2T0WKL0"/>
<dbReference type="PRINTS" id="PR00111">
    <property type="entry name" value="ABHYDROLASE"/>
</dbReference>
<reference evidence="3 4" key="1">
    <citation type="submission" date="2018-03" db="EMBL/GenBank/DDBJ databases">
        <title>Genomic Encyclopedia of Archaeal and Bacterial Type Strains, Phase II (KMG-II): from individual species to whole genera.</title>
        <authorList>
            <person name="Goeker M."/>
        </authorList>
    </citation>
    <scope>NUCLEOTIDE SEQUENCE [LARGE SCALE GENOMIC DNA]</scope>
    <source>
        <strain evidence="3 4">DSM 100212</strain>
    </source>
</reference>